<feature type="chain" id="PRO_5025348261" description="Alginate export domain-containing protein" evidence="1">
    <location>
        <begin position="27"/>
        <end position="430"/>
    </location>
</feature>
<dbReference type="SUPFAM" id="SSF56935">
    <property type="entry name" value="Porins"/>
    <property type="match status" value="1"/>
</dbReference>
<dbReference type="AlphaFoldDB" id="A0A6C2CXE2"/>
<comment type="caution">
    <text evidence="2">The sequence shown here is derived from an EMBL/GenBank/DDBJ whole genome shotgun (WGS) entry which is preliminary data.</text>
</comment>
<dbReference type="Proteomes" id="UP000389128">
    <property type="component" value="Unassembled WGS sequence"/>
</dbReference>
<organism evidence="2 3">
    <name type="scientific">Zoogloea oleivorans</name>
    <dbReference type="NCBI Taxonomy" id="1552750"/>
    <lineage>
        <taxon>Bacteria</taxon>
        <taxon>Pseudomonadati</taxon>
        <taxon>Pseudomonadota</taxon>
        <taxon>Betaproteobacteria</taxon>
        <taxon>Rhodocyclales</taxon>
        <taxon>Zoogloeaceae</taxon>
        <taxon>Zoogloea</taxon>
    </lineage>
</organism>
<dbReference type="Pfam" id="PF06980">
    <property type="entry name" value="DUF1302"/>
    <property type="match status" value="1"/>
</dbReference>
<gene>
    <name evidence="2" type="ORF">ETQ85_09655</name>
</gene>
<feature type="signal peptide" evidence="1">
    <location>
        <begin position="1"/>
        <end position="26"/>
    </location>
</feature>
<dbReference type="InterPro" id="IPR010727">
    <property type="entry name" value="DUF1302"/>
</dbReference>
<protein>
    <recommendedName>
        <fullName evidence="4">Alginate export domain-containing protein</fullName>
    </recommendedName>
</protein>
<dbReference type="RefSeq" id="WP_148578848.1">
    <property type="nucleotide sequence ID" value="NZ_SDKK01000008.1"/>
</dbReference>
<evidence type="ECO:0000313" key="3">
    <source>
        <dbReference type="Proteomes" id="UP000389128"/>
    </source>
</evidence>
<name>A0A6C2CXE2_9RHOO</name>
<evidence type="ECO:0008006" key="4">
    <source>
        <dbReference type="Google" id="ProtNLM"/>
    </source>
</evidence>
<keyword evidence="1" id="KW-0732">Signal</keyword>
<dbReference type="EMBL" id="SDKK01000008">
    <property type="protein sequence ID" value="TYC58788.1"/>
    <property type="molecule type" value="Genomic_DNA"/>
</dbReference>
<reference evidence="2 3" key="1">
    <citation type="submission" date="2019-01" db="EMBL/GenBank/DDBJ databases">
        <title>Zoogloea oleivorans genome sequencing and assembly.</title>
        <authorList>
            <person name="Tancsics A."/>
            <person name="Farkas M."/>
            <person name="Kriszt B."/>
            <person name="Maroti G."/>
            <person name="Horvath B."/>
        </authorList>
    </citation>
    <scope>NUCLEOTIDE SEQUENCE [LARGE SCALE GENOMIC DNA]</scope>
    <source>
        <strain evidence="2 3">Buc</strain>
    </source>
</reference>
<proteinExistence type="predicted"/>
<dbReference type="OrthoDB" id="9801336at2"/>
<evidence type="ECO:0000313" key="2">
    <source>
        <dbReference type="EMBL" id="TYC58788.1"/>
    </source>
</evidence>
<sequence length="430" mass="48013">MDSFNSTLGRFALAFSTLAFCGAATAADADLDLDDTSTGAVKTGGHLQFDMARTYASPEHWSMARARAEVAAQGGGESLKWKVSGRADADAVFAIDSGFYPDAVRRDQQYQFDLRETFVDFSTGEVDVRIGRQHIVWGEMVGLFFADVVSARDLRSFYLPDFEQLRIPQWAARAEYYFGDTHAELVWIPVPSYDKIGKPGSEFYPLPKGANVRGEVKPDSSLGNTNWGGRLSRLVGGWDLSGFYYRSMDVAPTFYVVGINEFQPRHERIAQLGGTFAKDFGDLVLKGEVVHSRGRKFNTNNLMAPNGLVDQDTLDYVVGVDIPAFRDGRVNLQYFARRTFDHDAGTGLDRTEGGASILLRSAVTRSWEAEALLVSMLNRTDYMFRPKVTWSASRSWRLVFGVDVLGGKPTGLFGRYDDRDRIYTEARWSF</sequence>
<keyword evidence="3" id="KW-1185">Reference proteome</keyword>
<evidence type="ECO:0000256" key="1">
    <source>
        <dbReference type="SAM" id="SignalP"/>
    </source>
</evidence>
<accession>A0A6C2CXE2</accession>